<dbReference type="Pfam" id="PF07180">
    <property type="entry name" value="CaiF_GrlA"/>
    <property type="match status" value="1"/>
</dbReference>
<dbReference type="InterPro" id="IPR020357">
    <property type="entry name" value="Tscrpt_reg_CaiF/GrlA"/>
</dbReference>
<dbReference type="AlphaFoldDB" id="A0A3K5RHI6"/>
<sequence>MAEWMNDPLYLIIARWCMQQKRWVSRVEIQAVFRIPARRASFQFSYISRKKSRVVCRARYLPREGGGSQRIELWVQDILPDNTGQKKSNLLPAKKGTGGRASSSRLGSGMTGNGCTWEKMLKRVREGDGDE</sequence>
<evidence type="ECO:0000256" key="1">
    <source>
        <dbReference type="SAM" id="MobiDB-lite"/>
    </source>
</evidence>
<evidence type="ECO:0000313" key="2">
    <source>
        <dbReference type="EMBL" id="MHI24799.1"/>
    </source>
</evidence>
<name>A0A3K5RHI6_SALER</name>
<feature type="region of interest" description="Disordered" evidence="1">
    <location>
        <begin position="82"/>
        <end position="115"/>
    </location>
</feature>
<dbReference type="GO" id="GO:0006351">
    <property type="term" value="P:DNA-templated transcription"/>
    <property type="evidence" value="ECO:0007669"/>
    <property type="project" value="InterPro"/>
</dbReference>
<dbReference type="InterPro" id="IPR036388">
    <property type="entry name" value="WH-like_DNA-bd_sf"/>
</dbReference>
<dbReference type="Gene3D" id="1.10.10.10">
    <property type="entry name" value="Winged helix-like DNA-binding domain superfamily/Winged helix DNA-binding domain"/>
    <property type="match status" value="1"/>
</dbReference>
<protein>
    <submittedName>
        <fullName evidence="2">CaiF/GrlA family transcriptional regulator</fullName>
    </submittedName>
</protein>
<accession>A0A3K5RHI6</accession>
<reference evidence="2" key="1">
    <citation type="submission" date="2018-11" db="EMBL/GenBank/DDBJ databases">
        <authorList>
            <consortium name="PulseNet: The National Subtyping Network for Foodborne Disease Surveillance"/>
            <person name="Tarr C.L."/>
            <person name="Trees E."/>
            <person name="Katz L.S."/>
            <person name="Carleton-Romer H.A."/>
            <person name="Stroika S."/>
            <person name="Kucerova Z."/>
            <person name="Roache K.F."/>
            <person name="Sabol A.L."/>
            <person name="Besser J."/>
            <person name="Gerner-Smidt P."/>
        </authorList>
    </citation>
    <scope>NUCLEOTIDE SEQUENCE [LARGE SCALE GENOMIC DNA]</scope>
    <source>
        <strain evidence="2">PNUSAS059688</strain>
    </source>
</reference>
<dbReference type="EMBL" id="ROVY01000178">
    <property type="protein sequence ID" value="MHI24799.1"/>
    <property type="molecule type" value="Genomic_DNA"/>
</dbReference>
<dbReference type="Proteomes" id="UP000885364">
    <property type="component" value="Unassembled WGS sequence"/>
</dbReference>
<proteinExistence type="predicted"/>
<organism evidence="2">
    <name type="scientific">Salmonella enterica</name>
    <name type="common">Salmonella choleraesuis</name>
    <dbReference type="NCBI Taxonomy" id="28901"/>
    <lineage>
        <taxon>Bacteria</taxon>
        <taxon>Pseudomonadati</taxon>
        <taxon>Pseudomonadota</taxon>
        <taxon>Gammaproteobacteria</taxon>
        <taxon>Enterobacterales</taxon>
        <taxon>Enterobacteriaceae</taxon>
        <taxon>Salmonella</taxon>
    </lineage>
</organism>
<comment type="caution">
    <text evidence="2">The sequence shown here is derived from an EMBL/GenBank/DDBJ whole genome shotgun (WGS) entry which is preliminary data.</text>
</comment>
<gene>
    <name evidence="2" type="ORF">EEM47_24150</name>
</gene>